<evidence type="ECO:0000313" key="12">
    <source>
        <dbReference type="Proteomes" id="UP001228690"/>
    </source>
</evidence>
<evidence type="ECO:0000256" key="5">
    <source>
        <dbReference type="ARBA" id="ARBA00022840"/>
    </source>
</evidence>
<keyword evidence="12" id="KW-1185">Reference proteome</keyword>
<feature type="region of interest" description="Disordered" evidence="9">
    <location>
        <begin position="483"/>
        <end position="527"/>
    </location>
</feature>
<dbReference type="InterPro" id="IPR000194">
    <property type="entry name" value="ATPase_F1/V1/A1_a/bsu_nucl-bd"/>
</dbReference>
<feature type="domain" description="AAA+ ATPase" evidence="10">
    <location>
        <begin position="199"/>
        <end position="380"/>
    </location>
</feature>
<proteinExistence type="predicted"/>
<dbReference type="InterPro" id="IPR040627">
    <property type="entry name" value="T3SS_ATPase_C"/>
</dbReference>
<sequence length="527" mass="57163">MSLDTFDSVLRCRDALNGLDTIKYGGRVEKIQGQMLYCSGPVAQIGEMCRIFPSKYNPFTRQNGRNVDESGDDGEEDRSFWGAALPGTEFLDTAPEFYGEVVALERAHCYIMLYDHPSGLRVGDEVIALGHELEVPVSEELLGRVVDPLVRPLDKGPSIAAFIKYPVQREAPGVMSRPPIDEQLSIGVRAIDGLLSLGKGQRVGIFSGSGVGKSTLLGMIARNTKADVVVIALIGERSREVREFLERDLGEEGRARSILVVSTSNSPALSRIRGAYSATAIAEYFRDLGKDVLLLFDSVTRFATAGREVGLAIGEPPTVRGFPPSVFNSLPLLLERVGRSERGSITGIYNVLVEGGDLDEPVSDTIRGILDGHIILSRQLAERYHYPAIDVPASVSRLEQKVSVVEFRPVIAHVKRLLAIYRERQDLIEIGAYATGSNPLLDEAIERLPDLLGFLQQGTDENTSLEQTLQMLLDLVGESAPVRREKTGGGTEAGLQNKSGSTTVGRQGEALGGDDRQRAGLFSGSGL</sequence>
<dbReference type="Gene3D" id="3.40.50.12240">
    <property type="match status" value="1"/>
</dbReference>
<evidence type="ECO:0000256" key="7">
    <source>
        <dbReference type="ARBA" id="ARBA00022967"/>
    </source>
</evidence>
<name>A0ABY8MG69_9SPIO</name>
<evidence type="ECO:0000256" key="8">
    <source>
        <dbReference type="ARBA" id="ARBA00034006"/>
    </source>
</evidence>
<dbReference type="EMBL" id="CP123443">
    <property type="protein sequence ID" value="WGK68941.1"/>
    <property type="molecule type" value="Genomic_DNA"/>
</dbReference>
<dbReference type="RefSeq" id="WP_326927128.1">
    <property type="nucleotide sequence ID" value="NZ_CP123443.1"/>
</dbReference>
<keyword evidence="5" id="KW-0067">ATP-binding</keyword>
<dbReference type="InterPro" id="IPR020003">
    <property type="entry name" value="ATPase_a/bsu_AS"/>
</dbReference>
<feature type="compositionally biased region" description="Polar residues" evidence="9">
    <location>
        <begin position="494"/>
        <end position="505"/>
    </location>
</feature>
<keyword evidence="7" id="KW-1278">Translocase</keyword>
<evidence type="ECO:0000313" key="11">
    <source>
        <dbReference type="EMBL" id="WGK68941.1"/>
    </source>
</evidence>
<dbReference type="CDD" id="cd01136">
    <property type="entry name" value="ATPase_flagellum-secretory_path_III"/>
    <property type="match status" value="1"/>
</dbReference>
<evidence type="ECO:0000256" key="1">
    <source>
        <dbReference type="ARBA" id="ARBA00004496"/>
    </source>
</evidence>
<comment type="subcellular location">
    <subcellularLocation>
        <location evidence="1">Cytoplasm</location>
    </subcellularLocation>
</comment>
<evidence type="ECO:0000259" key="10">
    <source>
        <dbReference type="SMART" id="SM00382"/>
    </source>
</evidence>
<dbReference type="PANTHER" id="PTHR15184:SF9">
    <property type="entry name" value="SPI-1 TYPE 3 SECRETION SYSTEM ATPASE"/>
    <property type="match status" value="1"/>
</dbReference>
<gene>
    <name evidence="11" type="ORF">P0082_10710</name>
</gene>
<reference evidence="11 12" key="1">
    <citation type="submission" date="2023-04" db="EMBL/GenBank/DDBJ databases">
        <title>Spirochaete genome identified in red abalone sample constitutes a novel genus.</title>
        <authorList>
            <person name="Sharma S.P."/>
            <person name="Purcell C.M."/>
            <person name="Hyde J.R."/>
            <person name="Severin A.J."/>
        </authorList>
    </citation>
    <scope>NUCLEOTIDE SEQUENCE [LARGE SCALE GENOMIC DNA]</scope>
    <source>
        <strain evidence="11 12">SP-2023</strain>
    </source>
</reference>
<dbReference type="Pfam" id="PF00006">
    <property type="entry name" value="ATP-synt_ab"/>
    <property type="match status" value="1"/>
</dbReference>
<keyword evidence="4" id="KW-0547">Nucleotide-binding</keyword>
<dbReference type="Pfam" id="PF18269">
    <property type="entry name" value="T3SS_ATPase_C"/>
    <property type="match status" value="1"/>
</dbReference>
<evidence type="ECO:0000256" key="6">
    <source>
        <dbReference type="ARBA" id="ARBA00022927"/>
    </source>
</evidence>
<evidence type="ECO:0000256" key="9">
    <source>
        <dbReference type="SAM" id="MobiDB-lite"/>
    </source>
</evidence>
<dbReference type="InterPro" id="IPR005714">
    <property type="entry name" value="ATPase_T3SS_FliI/YscN"/>
</dbReference>
<accession>A0ABY8MG69</accession>
<keyword evidence="6" id="KW-0653">Protein transport</keyword>
<keyword evidence="3" id="KW-0963">Cytoplasm</keyword>
<evidence type="ECO:0000256" key="3">
    <source>
        <dbReference type="ARBA" id="ARBA00022490"/>
    </source>
</evidence>
<comment type="catalytic activity">
    <reaction evidence="8">
        <text>ATP + H2O + cellular proteinSide 1 = ADP + phosphate + cellular proteinSide 2.</text>
        <dbReference type="EC" id="7.4.2.8"/>
    </reaction>
</comment>
<evidence type="ECO:0000256" key="2">
    <source>
        <dbReference type="ARBA" id="ARBA00022448"/>
    </source>
</evidence>
<organism evidence="11 12">
    <name type="scientific">Candidatus Haliotispira prima</name>
    <dbReference type="NCBI Taxonomy" id="3034016"/>
    <lineage>
        <taxon>Bacteria</taxon>
        <taxon>Pseudomonadati</taxon>
        <taxon>Spirochaetota</taxon>
        <taxon>Spirochaetia</taxon>
        <taxon>Spirochaetales</taxon>
        <taxon>Spirochaetaceae</taxon>
        <taxon>Candidatus Haliotispira</taxon>
    </lineage>
</organism>
<dbReference type="Proteomes" id="UP001228690">
    <property type="component" value="Chromosome"/>
</dbReference>
<dbReference type="PROSITE" id="PS00152">
    <property type="entry name" value="ATPASE_ALPHA_BETA"/>
    <property type="match status" value="1"/>
</dbReference>
<dbReference type="NCBIfam" id="TIGR01026">
    <property type="entry name" value="fliI_yscN"/>
    <property type="match status" value="1"/>
</dbReference>
<dbReference type="InterPro" id="IPR003593">
    <property type="entry name" value="AAA+_ATPase"/>
</dbReference>
<dbReference type="SMART" id="SM00382">
    <property type="entry name" value="AAA"/>
    <property type="match status" value="1"/>
</dbReference>
<evidence type="ECO:0000256" key="4">
    <source>
        <dbReference type="ARBA" id="ARBA00022741"/>
    </source>
</evidence>
<dbReference type="PANTHER" id="PTHR15184">
    <property type="entry name" value="ATP SYNTHASE"/>
    <property type="match status" value="1"/>
</dbReference>
<dbReference type="SUPFAM" id="SSF52540">
    <property type="entry name" value="P-loop containing nucleoside triphosphate hydrolases"/>
    <property type="match status" value="1"/>
</dbReference>
<dbReference type="InterPro" id="IPR027417">
    <property type="entry name" value="P-loop_NTPase"/>
</dbReference>
<dbReference type="InterPro" id="IPR050053">
    <property type="entry name" value="ATPase_alpha/beta_chains"/>
</dbReference>
<keyword evidence="2" id="KW-0813">Transport</keyword>
<protein>
    <submittedName>
        <fullName evidence="11">FliI/YscN family ATPase</fullName>
    </submittedName>
</protein>